<proteinExistence type="predicted"/>
<sequence>MVVQDRRIGGPVAAATAAGLALGAGLLASGCTTNGAAADDAPAGPPPSVTLRQAADGLVRAATSEVRTSLETASGGTRVAISGTGHYDYRRGTGRLRLVLPEPAGPDGRLRKPITEIFAPGALYMKNRGAGVPADKWVRVDTTALSDGNLVTGGATDPLAAAELLRGTRRATYEGEARLRGVRVRHYQGTADIGVAADAASKDVAPSLAAAEKGFTTDVVPFDAYLDEAGRLWKVRYRFSFANGSPRGTEVTSTVGYGGFGGEVPVELPHREDIFTGRVAAPGSG</sequence>
<dbReference type="PROSITE" id="PS51257">
    <property type="entry name" value="PROKAR_LIPOPROTEIN"/>
    <property type="match status" value="1"/>
</dbReference>
<dbReference type="InterPro" id="IPR029046">
    <property type="entry name" value="LolA/LolB/LppX"/>
</dbReference>
<organism evidence="1 2">
    <name type="scientific">Streptomyces olivaceiscleroticus</name>
    <dbReference type="NCBI Taxonomy" id="68245"/>
    <lineage>
        <taxon>Bacteria</taxon>
        <taxon>Bacillati</taxon>
        <taxon>Actinomycetota</taxon>
        <taxon>Actinomycetes</taxon>
        <taxon>Kitasatosporales</taxon>
        <taxon>Streptomycetaceae</taxon>
        <taxon>Streptomyces</taxon>
    </lineage>
</organism>
<accession>A0ABP3L1W4</accession>
<keyword evidence="2" id="KW-1185">Reference proteome</keyword>
<gene>
    <name evidence="1" type="ORF">GCM10010361_64720</name>
</gene>
<name>A0ABP3L1W4_9ACTN</name>
<comment type="caution">
    <text evidence="1">The sequence shown here is derived from an EMBL/GenBank/DDBJ whole genome shotgun (WGS) entry which is preliminary data.</text>
</comment>
<keyword evidence="1" id="KW-0449">Lipoprotein</keyword>
<dbReference type="EMBL" id="BAAABY010000045">
    <property type="protein sequence ID" value="GAA0490435.1"/>
    <property type="molecule type" value="Genomic_DNA"/>
</dbReference>
<dbReference type="SUPFAM" id="SSF89392">
    <property type="entry name" value="Prokaryotic lipoproteins and lipoprotein localization factors"/>
    <property type="match status" value="1"/>
</dbReference>
<protein>
    <submittedName>
        <fullName evidence="1">Lipoprotein</fullName>
    </submittedName>
</protein>
<evidence type="ECO:0000313" key="1">
    <source>
        <dbReference type="EMBL" id="GAA0490435.1"/>
    </source>
</evidence>
<reference evidence="2" key="1">
    <citation type="journal article" date="2019" name="Int. J. Syst. Evol. Microbiol.">
        <title>The Global Catalogue of Microorganisms (GCM) 10K type strain sequencing project: providing services to taxonomists for standard genome sequencing and annotation.</title>
        <authorList>
            <consortium name="The Broad Institute Genomics Platform"/>
            <consortium name="The Broad Institute Genome Sequencing Center for Infectious Disease"/>
            <person name="Wu L."/>
            <person name="Ma J."/>
        </authorList>
    </citation>
    <scope>NUCLEOTIDE SEQUENCE [LARGE SCALE GENOMIC DNA]</scope>
    <source>
        <strain evidence="2">JCM 4805</strain>
    </source>
</reference>
<dbReference type="Proteomes" id="UP001500909">
    <property type="component" value="Unassembled WGS sequence"/>
</dbReference>
<evidence type="ECO:0000313" key="2">
    <source>
        <dbReference type="Proteomes" id="UP001500909"/>
    </source>
</evidence>
<dbReference type="RefSeq" id="WP_346098870.1">
    <property type="nucleotide sequence ID" value="NZ_BAAABY010000045.1"/>
</dbReference>
<dbReference type="Gene3D" id="2.50.20.20">
    <property type="match status" value="1"/>
</dbReference>